<dbReference type="OrthoDB" id="6434782at2759"/>
<keyword evidence="3" id="KW-1185">Reference proteome</keyword>
<proteinExistence type="predicted"/>
<dbReference type="EMBL" id="BMAV01017233">
    <property type="protein sequence ID" value="GFY68743.1"/>
    <property type="molecule type" value="Genomic_DNA"/>
</dbReference>
<reference evidence="2" key="1">
    <citation type="submission" date="2020-08" db="EMBL/GenBank/DDBJ databases">
        <title>Multicomponent nature underlies the extraordinary mechanical properties of spider dragline silk.</title>
        <authorList>
            <person name="Kono N."/>
            <person name="Nakamura H."/>
            <person name="Mori M."/>
            <person name="Yoshida Y."/>
            <person name="Ohtoshi R."/>
            <person name="Malay A.D."/>
            <person name="Moran D.A.P."/>
            <person name="Tomita M."/>
            <person name="Numata K."/>
            <person name="Arakawa K."/>
        </authorList>
    </citation>
    <scope>NUCLEOTIDE SEQUENCE</scope>
</reference>
<protein>
    <submittedName>
        <fullName evidence="2">Uncharacterized protein</fullName>
    </submittedName>
</protein>
<accession>A0A8X6YDN4</accession>
<dbReference type="AlphaFoldDB" id="A0A8X6YDN4"/>
<comment type="caution">
    <text evidence="2">The sequence shown here is derived from an EMBL/GenBank/DDBJ whole genome shotgun (WGS) entry which is preliminary data.</text>
</comment>
<feature type="region of interest" description="Disordered" evidence="1">
    <location>
        <begin position="60"/>
        <end position="89"/>
    </location>
</feature>
<name>A0A8X6YDN4_9ARAC</name>
<organism evidence="2 3">
    <name type="scientific">Trichonephila inaurata madagascariensis</name>
    <dbReference type="NCBI Taxonomy" id="2747483"/>
    <lineage>
        <taxon>Eukaryota</taxon>
        <taxon>Metazoa</taxon>
        <taxon>Ecdysozoa</taxon>
        <taxon>Arthropoda</taxon>
        <taxon>Chelicerata</taxon>
        <taxon>Arachnida</taxon>
        <taxon>Araneae</taxon>
        <taxon>Araneomorphae</taxon>
        <taxon>Entelegynae</taxon>
        <taxon>Araneoidea</taxon>
        <taxon>Nephilidae</taxon>
        <taxon>Trichonephila</taxon>
        <taxon>Trichonephila inaurata</taxon>
    </lineage>
</organism>
<dbReference type="Proteomes" id="UP000886998">
    <property type="component" value="Unassembled WGS sequence"/>
</dbReference>
<sequence length="89" mass="9841">MSELPGRTKIPGRPQILGFQGSLSTVKNNMEKRQLHEIPGVPQIPGMAETSRMNQILSIPPIPEESDKEKRQLSEITGMPAMPELHGMP</sequence>
<gene>
    <name evidence="2" type="ORF">TNIN_24271</name>
</gene>
<evidence type="ECO:0000313" key="2">
    <source>
        <dbReference type="EMBL" id="GFY68743.1"/>
    </source>
</evidence>
<evidence type="ECO:0000313" key="3">
    <source>
        <dbReference type="Proteomes" id="UP000886998"/>
    </source>
</evidence>
<evidence type="ECO:0000256" key="1">
    <source>
        <dbReference type="SAM" id="MobiDB-lite"/>
    </source>
</evidence>